<feature type="region of interest" description="Disordered" evidence="1">
    <location>
        <begin position="185"/>
        <end position="214"/>
    </location>
</feature>
<accession>A0A7X5U4M6</accession>
<comment type="caution">
    <text evidence="2">The sequence shown here is derived from an EMBL/GenBank/DDBJ whole genome shotgun (WGS) entry which is preliminary data.</text>
</comment>
<evidence type="ECO:0000256" key="1">
    <source>
        <dbReference type="SAM" id="MobiDB-lite"/>
    </source>
</evidence>
<dbReference type="Proteomes" id="UP000547444">
    <property type="component" value="Unassembled WGS sequence"/>
</dbReference>
<organism evidence="2 3">
    <name type="scientific">Mycolicibacterium fluoranthenivorans</name>
    <dbReference type="NCBI Taxonomy" id="258505"/>
    <lineage>
        <taxon>Bacteria</taxon>
        <taxon>Bacillati</taxon>
        <taxon>Actinomycetota</taxon>
        <taxon>Actinomycetes</taxon>
        <taxon>Mycobacteriales</taxon>
        <taxon>Mycobacteriaceae</taxon>
        <taxon>Mycolicibacterium</taxon>
    </lineage>
</organism>
<evidence type="ECO:0000313" key="2">
    <source>
        <dbReference type="EMBL" id="NIH98316.1"/>
    </source>
</evidence>
<gene>
    <name evidence="2" type="ORF">FHU31_005322</name>
</gene>
<proteinExistence type="predicted"/>
<reference evidence="2 3" key="1">
    <citation type="submission" date="2020-03" db="EMBL/GenBank/DDBJ databases">
        <title>Sequencing the genomes of 1000 actinobacteria strains.</title>
        <authorList>
            <person name="Klenk H.-P."/>
        </authorList>
    </citation>
    <scope>NUCLEOTIDE SEQUENCE [LARGE SCALE GENOMIC DNA]</scope>
    <source>
        <strain evidence="2 3">DSM 44556</strain>
    </source>
</reference>
<protein>
    <submittedName>
        <fullName evidence="2">Uncharacterized protein</fullName>
    </submittedName>
</protein>
<dbReference type="EMBL" id="JAANOW010000003">
    <property type="protein sequence ID" value="NIH98316.1"/>
    <property type="molecule type" value="Genomic_DNA"/>
</dbReference>
<name>A0A7X5U4M6_9MYCO</name>
<sequence length="214" mass="23701">MVFRRFSASALTRDISRGYLSAMFRALWRLARRHEEWDLAFRSRHAQLTPAERGCSLRRLWKGREVALPVDPGQRAPWSSVCPTRRGNDGLDGSRHARRAFAPCCRRLSYTMNAHPHRHRCHDVDAQFGTPSAGSVSCAQRRPSAHSYSRRRLAGNCAFRCSIVSKVGRAPALPGLQGPLDSATGTIGTTPNRRAVGNLVDGSGSTVPEKGERR</sequence>
<keyword evidence="3" id="KW-1185">Reference proteome</keyword>
<evidence type="ECO:0000313" key="3">
    <source>
        <dbReference type="Proteomes" id="UP000547444"/>
    </source>
</evidence>
<dbReference type="AlphaFoldDB" id="A0A7X5U4M6"/>